<dbReference type="PANTHER" id="PTHR38116:SF9">
    <property type="entry name" value="BZIP DOMAIN-CONTAINING PROTEIN"/>
    <property type="match status" value="1"/>
</dbReference>
<dbReference type="AlphaFoldDB" id="A0A9Q8L5X7"/>
<dbReference type="CDD" id="cd14688">
    <property type="entry name" value="bZIP_YAP"/>
    <property type="match status" value="1"/>
</dbReference>
<dbReference type="OrthoDB" id="2245989at2759"/>
<reference evidence="2" key="2">
    <citation type="journal article" date="2022" name="Microb. Genom.">
        <title>A chromosome-scale genome assembly of the tomato pathogen Cladosporium fulvum reveals a compartmentalized genome architecture and the presence of a dispensable chromosome.</title>
        <authorList>
            <person name="Zaccaron A.Z."/>
            <person name="Chen L.H."/>
            <person name="Samaras A."/>
            <person name="Stergiopoulos I."/>
        </authorList>
    </citation>
    <scope>NUCLEOTIDE SEQUENCE</scope>
    <source>
        <strain evidence="2">Race5_Kim</strain>
    </source>
</reference>
<dbReference type="PANTHER" id="PTHR38116">
    <property type="entry name" value="CHROMOSOME 7, WHOLE GENOME SHOTGUN SEQUENCE"/>
    <property type="match status" value="1"/>
</dbReference>
<dbReference type="Proteomes" id="UP000756132">
    <property type="component" value="Chromosome 1"/>
</dbReference>
<protein>
    <recommendedName>
        <fullName evidence="4">BZIP domain-containing protein</fullName>
    </recommendedName>
</protein>
<gene>
    <name evidence="2" type="ORF">CLAFUR5_01214</name>
</gene>
<keyword evidence="3" id="KW-1185">Reference proteome</keyword>
<feature type="region of interest" description="Disordered" evidence="1">
    <location>
        <begin position="57"/>
        <end position="125"/>
    </location>
</feature>
<reference evidence="2" key="1">
    <citation type="submission" date="2021-12" db="EMBL/GenBank/DDBJ databases">
        <authorList>
            <person name="Zaccaron A."/>
            <person name="Stergiopoulos I."/>
        </authorList>
    </citation>
    <scope>NUCLEOTIDE SEQUENCE</scope>
    <source>
        <strain evidence="2">Race5_Kim</strain>
    </source>
</reference>
<name>A0A9Q8L5X7_PASFU</name>
<feature type="compositionally biased region" description="Acidic residues" evidence="1">
    <location>
        <begin position="86"/>
        <end position="99"/>
    </location>
</feature>
<evidence type="ECO:0008006" key="4">
    <source>
        <dbReference type="Google" id="ProtNLM"/>
    </source>
</evidence>
<dbReference type="GeneID" id="71981092"/>
<proteinExistence type="predicted"/>
<sequence length="297" mass="33102">MHIKREYTTMDDYSRDYYMSQSPPADPSIRICSVTNENWRGKNDPQERRRIQNRLNQRAFRQRQRAGESPRLYKARTASSEPSSEQGDEESPAADDEDEPQHSSAESQPTSAPSTTQPNGVADPATGRVWDELAQLINRNLLAAAAANATSIGVNLAALQSATPAVTPRPSKSGLTAALQPIQLQYQVQHDPIIDTIPHPRLRYNILRAIATRQLDANSFTTDLRASGALTNIQGQWLRGGLVVWSSPEQLASWELSELWIRRFSQLLQGCDDLLAATNAWRSRRGERLFPTSLTGK</sequence>
<accession>A0A9Q8L5X7</accession>
<organism evidence="2 3">
    <name type="scientific">Passalora fulva</name>
    <name type="common">Tomato leaf mold</name>
    <name type="synonym">Cladosporium fulvum</name>
    <dbReference type="NCBI Taxonomy" id="5499"/>
    <lineage>
        <taxon>Eukaryota</taxon>
        <taxon>Fungi</taxon>
        <taxon>Dikarya</taxon>
        <taxon>Ascomycota</taxon>
        <taxon>Pezizomycotina</taxon>
        <taxon>Dothideomycetes</taxon>
        <taxon>Dothideomycetidae</taxon>
        <taxon>Mycosphaerellales</taxon>
        <taxon>Mycosphaerellaceae</taxon>
        <taxon>Fulvia</taxon>
    </lineage>
</organism>
<dbReference type="KEGG" id="ffu:CLAFUR5_01214"/>
<evidence type="ECO:0000313" key="2">
    <source>
        <dbReference type="EMBL" id="UJO11404.1"/>
    </source>
</evidence>
<dbReference type="RefSeq" id="XP_047755770.1">
    <property type="nucleotide sequence ID" value="XM_047900362.1"/>
</dbReference>
<dbReference type="EMBL" id="CP090163">
    <property type="protein sequence ID" value="UJO11404.1"/>
    <property type="molecule type" value="Genomic_DNA"/>
</dbReference>
<dbReference type="Pfam" id="PF11905">
    <property type="entry name" value="DUF3425"/>
    <property type="match status" value="1"/>
</dbReference>
<evidence type="ECO:0000313" key="3">
    <source>
        <dbReference type="Proteomes" id="UP000756132"/>
    </source>
</evidence>
<dbReference type="InterPro" id="IPR021833">
    <property type="entry name" value="DUF3425"/>
</dbReference>
<evidence type="ECO:0000256" key="1">
    <source>
        <dbReference type="SAM" id="MobiDB-lite"/>
    </source>
</evidence>
<feature type="compositionally biased region" description="Polar residues" evidence="1">
    <location>
        <begin position="102"/>
        <end position="119"/>
    </location>
</feature>